<dbReference type="EMBL" id="JAHRHJ020000009">
    <property type="protein sequence ID" value="KAH9299959.1"/>
    <property type="molecule type" value="Genomic_DNA"/>
</dbReference>
<proteinExistence type="predicted"/>
<evidence type="ECO:0008006" key="3">
    <source>
        <dbReference type="Google" id="ProtNLM"/>
    </source>
</evidence>
<protein>
    <recommendedName>
        <fullName evidence="3">F-box family protein</fullName>
    </recommendedName>
</protein>
<dbReference type="InterPro" id="IPR011043">
    <property type="entry name" value="Gal_Oxase/kelch_b-propeller"/>
</dbReference>
<evidence type="ECO:0000313" key="2">
    <source>
        <dbReference type="Proteomes" id="UP000824469"/>
    </source>
</evidence>
<accession>A0AA38CNM7</accession>
<name>A0AA38CNM7_TAXCH</name>
<evidence type="ECO:0000313" key="1">
    <source>
        <dbReference type="EMBL" id="KAH9299959.1"/>
    </source>
</evidence>
<gene>
    <name evidence="1" type="ORF">KI387_011542</name>
</gene>
<dbReference type="PANTHER" id="PTHR31672">
    <property type="entry name" value="BNACNNG10540D PROTEIN"/>
    <property type="match status" value="1"/>
</dbReference>
<keyword evidence="2" id="KW-1185">Reference proteome</keyword>
<dbReference type="AlphaFoldDB" id="A0AA38CNM7"/>
<dbReference type="Proteomes" id="UP000824469">
    <property type="component" value="Unassembled WGS sequence"/>
</dbReference>
<organism evidence="1 2">
    <name type="scientific">Taxus chinensis</name>
    <name type="common">Chinese yew</name>
    <name type="synonym">Taxus wallichiana var. chinensis</name>
    <dbReference type="NCBI Taxonomy" id="29808"/>
    <lineage>
        <taxon>Eukaryota</taxon>
        <taxon>Viridiplantae</taxon>
        <taxon>Streptophyta</taxon>
        <taxon>Embryophyta</taxon>
        <taxon>Tracheophyta</taxon>
        <taxon>Spermatophyta</taxon>
        <taxon>Pinopsida</taxon>
        <taxon>Pinidae</taxon>
        <taxon>Conifers II</taxon>
        <taxon>Cupressales</taxon>
        <taxon>Taxaceae</taxon>
        <taxon>Taxus</taxon>
    </lineage>
</organism>
<dbReference type="InterPro" id="IPR050796">
    <property type="entry name" value="SCF_F-box_component"/>
</dbReference>
<sequence>MRAKIVCKAWNRAIGALKVKVEIDCHFVTHHISHGYHGIAFFSSPLNRWFRIPLQWTRRWTWDCYEPSSSPDIVLCAAAGGLYLFVDWYSGLDIPVVFNPLTKKHRVLPDFPLKHGWRPGVAVELIVETDHFKVITIPVHETVNWDVDPLLYNSSTDKWTSIPVTGNNPSTGIYWSDSHPWSSTLHNGKVYCTNSFGQHLGCYDIASGEFKFVEIEGGSPPQVDCHDNDKNRHASLPSLVVCSGKLILVGRLQRRSGEGSLLGRLPLIKHTLVGLWELDISAENKRWSLISLTPRDLLEGTVKSSDGMDFQVEASEQADLIWLMLRGSTTMLSFNANSEEWSVLPGCPPEDMIDTNPRRAFSAPLRITTCF</sequence>
<reference evidence="1 2" key="1">
    <citation type="journal article" date="2021" name="Nat. Plants">
        <title>The Taxus genome provides insights into paclitaxel biosynthesis.</title>
        <authorList>
            <person name="Xiong X."/>
            <person name="Gou J."/>
            <person name="Liao Q."/>
            <person name="Li Y."/>
            <person name="Zhou Q."/>
            <person name="Bi G."/>
            <person name="Li C."/>
            <person name="Du R."/>
            <person name="Wang X."/>
            <person name="Sun T."/>
            <person name="Guo L."/>
            <person name="Liang H."/>
            <person name="Lu P."/>
            <person name="Wu Y."/>
            <person name="Zhang Z."/>
            <person name="Ro D.K."/>
            <person name="Shang Y."/>
            <person name="Huang S."/>
            <person name="Yan J."/>
        </authorList>
    </citation>
    <scope>NUCLEOTIDE SEQUENCE [LARGE SCALE GENOMIC DNA]</scope>
    <source>
        <strain evidence="1">Ta-2019</strain>
    </source>
</reference>
<comment type="caution">
    <text evidence="1">The sequence shown here is derived from an EMBL/GenBank/DDBJ whole genome shotgun (WGS) entry which is preliminary data.</text>
</comment>
<dbReference type="SUPFAM" id="SSF50965">
    <property type="entry name" value="Galactose oxidase, central domain"/>
    <property type="match status" value="1"/>
</dbReference>